<dbReference type="InterPro" id="IPR029018">
    <property type="entry name" value="Hex-like_dom2"/>
</dbReference>
<evidence type="ECO:0000256" key="3">
    <source>
        <dbReference type="ARBA" id="ARBA00012663"/>
    </source>
</evidence>
<evidence type="ECO:0000256" key="1">
    <source>
        <dbReference type="ARBA" id="ARBA00001231"/>
    </source>
</evidence>
<evidence type="ECO:0000259" key="8">
    <source>
        <dbReference type="Pfam" id="PF02838"/>
    </source>
</evidence>
<dbReference type="AlphaFoldDB" id="A0A0H5DNA9"/>
<dbReference type="Gene3D" id="3.20.20.80">
    <property type="entry name" value="Glycosidases"/>
    <property type="match status" value="1"/>
</dbReference>
<dbReference type="InterPro" id="IPR015883">
    <property type="entry name" value="Glyco_hydro_20_cat"/>
</dbReference>
<dbReference type="GO" id="GO:0005975">
    <property type="term" value="P:carbohydrate metabolic process"/>
    <property type="evidence" value="ECO:0007669"/>
    <property type="project" value="InterPro"/>
</dbReference>
<dbReference type="PANTHER" id="PTHR22600:SF57">
    <property type="entry name" value="BETA-N-ACETYLHEXOSAMINIDASE"/>
    <property type="match status" value="1"/>
</dbReference>
<dbReference type="SUPFAM" id="SSF51445">
    <property type="entry name" value="(Trans)glycosidases"/>
    <property type="match status" value="1"/>
</dbReference>
<feature type="domain" description="Glycoside hydrolase family 20 catalytic" evidence="7">
    <location>
        <begin position="151"/>
        <end position="407"/>
    </location>
</feature>
<dbReference type="Proteomes" id="UP000220251">
    <property type="component" value="Unassembled WGS sequence"/>
</dbReference>
<keyword evidence="10" id="KW-1185">Reference proteome</keyword>
<keyword evidence="4 9" id="KW-0378">Hydrolase</keyword>
<dbReference type="InterPro" id="IPR025705">
    <property type="entry name" value="Beta_hexosaminidase_sua/sub"/>
</dbReference>
<dbReference type="PANTHER" id="PTHR22600">
    <property type="entry name" value="BETA-HEXOSAMINIDASE"/>
    <property type="match status" value="1"/>
</dbReference>
<keyword evidence="5" id="KW-0326">Glycosidase</keyword>
<evidence type="ECO:0000313" key="10">
    <source>
        <dbReference type="Proteomes" id="UP000220251"/>
    </source>
</evidence>
<gene>
    <name evidence="9" type="ORF">ELAC_0261</name>
</gene>
<feature type="active site" description="Proton donor" evidence="6">
    <location>
        <position position="310"/>
    </location>
</feature>
<organism evidence="9 10">
    <name type="scientific">Estrella lausannensis</name>
    <dbReference type="NCBI Taxonomy" id="483423"/>
    <lineage>
        <taxon>Bacteria</taxon>
        <taxon>Pseudomonadati</taxon>
        <taxon>Chlamydiota</taxon>
        <taxon>Chlamydiia</taxon>
        <taxon>Parachlamydiales</taxon>
        <taxon>Candidatus Criblamydiaceae</taxon>
        <taxon>Estrella</taxon>
    </lineage>
</organism>
<evidence type="ECO:0000256" key="4">
    <source>
        <dbReference type="ARBA" id="ARBA00022801"/>
    </source>
</evidence>
<dbReference type="GO" id="GO:0004563">
    <property type="term" value="F:beta-N-acetylhexosaminidase activity"/>
    <property type="evidence" value="ECO:0007669"/>
    <property type="project" value="UniProtKB-EC"/>
</dbReference>
<dbReference type="GO" id="GO:0016020">
    <property type="term" value="C:membrane"/>
    <property type="evidence" value="ECO:0007669"/>
    <property type="project" value="TreeGrafter"/>
</dbReference>
<dbReference type="Pfam" id="PF02838">
    <property type="entry name" value="Glyco_hydro_20b"/>
    <property type="match status" value="1"/>
</dbReference>
<reference evidence="10" key="1">
    <citation type="submission" date="2015-06" db="EMBL/GenBank/DDBJ databases">
        <authorList>
            <person name="Bertelli C."/>
        </authorList>
    </citation>
    <scope>NUCLEOTIDE SEQUENCE [LARGE SCALE GENOMIC DNA]</scope>
    <source>
        <strain evidence="10">CRIB-30</strain>
    </source>
</reference>
<sequence>MDVSSSSSLFSPSSLLSSSSLDTNLFAVEPHEVAFTQGSLKLGADVSVGLGNGLKRVFEYLQDELADRKVALKISDDTEHIISIGIDADVVPENEGYILNITEKGISIVAHDEQGAFWAVVTLLEVVDSSSKIAGSRIKLPCLTVHDWPDYSVRGFLLDVSRDKVPSMETLYRLVDRLAKYKINQFQLYFEHVFAYRKHKAVWKNASPFLPEEIQALDLYCKRKNIELVANQNSLAHMHRWIMHKGYKELAETPSTVSKKNLERENYEHEGNPGYSLCPTNPGTLELIEGLYKELLPNFTCHTINVGLDEPNDLVRGGEKSRALIRKKGISEVYFDYLQNIYKLVKSFGNDRVMQFWADFIITEDELIRQLPKDVVPLLWGYEDEFPFEMGRKFYENGIRWFVCPSTCSWSSIGGRADDAIKNLSQAALKGKENGAAGYLITEWGDNGHHHPLSVSQLGLYLGARFSWNTRSAKKFSSDSLPLLLDNHVFHDKNHKMGQISLKVGDVYKQVLKPNSTLTCCSALLRILVFNNDLPDREVLESLSKEGLQKAIETLSESKKHLQEAALDGWEGGLVLQEYHWVIDALSFAAKFGIVLLENPAIKSVNDLKKSDRKELLKELIPVLDLYKTTWALRNRKGGFEDSFRRLDHLRTLLK</sequence>
<accession>A0A0H5DNA9</accession>
<dbReference type="SUPFAM" id="SSF55545">
    <property type="entry name" value="beta-N-acetylhexosaminidase-like domain"/>
    <property type="match status" value="1"/>
</dbReference>
<evidence type="ECO:0000259" key="7">
    <source>
        <dbReference type="Pfam" id="PF00728"/>
    </source>
</evidence>
<evidence type="ECO:0000256" key="5">
    <source>
        <dbReference type="ARBA" id="ARBA00023295"/>
    </source>
</evidence>
<evidence type="ECO:0000256" key="6">
    <source>
        <dbReference type="PIRSR" id="PIRSR625705-1"/>
    </source>
</evidence>
<feature type="domain" description="Beta-hexosaminidase bacterial type N-terminal" evidence="8">
    <location>
        <begin position="29"/>
        <end position="148"/>
    </location>
</feature>
<dbReference type="EMBL" id="CWGJ01000005">
    <property type="protein sequence ID" value="CRX37622.1"/>
    <property type="molecule type" value="Genomic_DNA"/>
</dbReference>
<dbReference type="Gene3D" id="3.30.379.10">
    <property type="entry name" value="Chitobiase/beta-hexosaminidase domain 2-like"/>
    <property type="match status" value="1"/>
</dbReference>
<name>A0A0H5DNA9_9BACT</name>
<comment type="catalytic activity">
    <reaction evidence="1">
        <text>Hydrolysis of terminal non-reducing N-acetyl-D-hexosamine residues in N-acetyl-beta-D-hexosaminides.</text>
        <dbReference type="EC" id="3.2.1.52"/>
    </reaction>
</comment>
<dbReference type="PRINTS" id="PR00738">
    <property type="entry name" value="GLHYDRLASE20"/>
</dbReference>
<evidence type="ECO:0000313" key="9">
    <source>
        <dbReference type="EMBL" id="CRX37622.1"/>
    </source>
</evidence>
<protein>
    <recommendedName>
        <fullName evidence="3">beta-N-acetylhexosaminidase</fullName>
        <ecNumber evidence="3">3.2.1.52</ecNumber>
    </recommendedName>
</protein>
<dbReference type="InterPro" id="IPR017853">
    <property type="entry name" value="GH"/>
</dbReference>
<proteinExistence type="inferred from homology"/>
<dbReference type="EC" id="3.2.1.52" evidence="3"/>
<dbReference type="InterPro" id="IPR015882">
    <property type="entry name" value="HEX_bac_N"/>
</dbReference>
<dbReference type="Pfam" id="PF00728">
    <property type="entry name" value="Glyco_hydro_20"/>
    <property type="match status" value="1"/>
</dbReference>
<dbReference type="GO" id="GO:0030203">
    <property type="term" value="P:glycosaminoglycan metabolic process"/>
    <property type="evidence" value="ECO:0007669"/>
    <property type="project" value="TreeGrafter"/>
</dbReference>
<evidence type="ECO:0000256" key="2">
    <source>
        <dbReference type="ARBA" id="ARBA00006285"/>
    </source>
</evidence>
<comment type="similarity">
    <text evidence="2">Belongs to the glycosyl hydrolase 20 family.</text>
</comment>